<dbReference type="GO" id="GO:0005975">
    <property type="term" value="P:carbohydrate metabolic process"/>
    <property type="evidence" value="ECO:0007669"/>
    <property type="project" value="InterPro"/>
</dbReference>
<dbReference type="InterPro" id="IPR012341">
    <property type="entry name" value="6hp_glycosidase-like_sf"/>
</dbReference>
<reference evidence="1" key="1">
    <citation type="submission" date="2020-07" db="EMBL/GenBank/DDBJ databases">
        <title>Huge and variable diversity of episymbiotic CPR bacteria and DPANN archaea in groundwater ecosystems.</title>
        <authorList>
            <person name="He C.Y."/>
            <person name="Keren R."/>
            <person name="Whittaker M."/>
            <person name="Farag I.F."/>
            <person name="Doudna J."/>
            <person name="Cate J.H.D."/>
            <person name="Banfield J.F."/>
        </authorList>
    </citation>
    <scope>NUCLEOTIDE SEQUENCE</scope>
    <source>
        <strain evidence="1">NC_groundwater_1813_Pr3_B-0.1um_71_17</strain>
    </source>
</reference>
<dbReference type="Gene3D" id="1.50.10.10">
    <property type="match status" value="1"/>
</dbReference>
<dbReference type="Proteomes" id="UP000696931">
    <property type="component" value="Unassembled WGS sequence"/>
</dbReference>
<proteinExistence type="predicted"/>
<accession>A0A933SAC1</accession>
<dbReference type="SUPFAM" id="SSF48208">
    <property type="entry name" value="Six-hairpin glycosidases"/>
    <property type="match status" value="1"/>
</dbReference>
<protein>
    <submittedName>
        <fullName evidence="1">Uncharacterized protein</fullName>
    </submittedName>
</protein>
<comment type="caution">
    <text evidence="1">The sequence shown here is derived from an EMBL/GenBank/DDBJ whole genome shotgun (WGS) entry which is preliminary data.</text>
</comment>
<organism evidence="1 2">
    <name type="scientific">Eiseniibacteriota bacterium</name>
    <dbReference type="NCBI Taxonomy" id="2212470"/>
    <lineage>
        <taxon>Bacteria</taxon>
        <taxon>Candidatus Eiseniibacteriota</taxon>
    </lineage>
</organism>
<dbReference type="EMBL" id="JACRIW010000012">
    <property type="protein sequence ID" value="MBI5168123.1"/>
    <property type="molecule type" value="Genomic_DNA"/>
</dbReference>
<dbReference type="AlphaFoldDB" id="A0A933SAC1"/>
<evidence type="ECO:0000313" key="1">
    <source>
        <dbReference type="EMBL" id="MBI5168123.1"/>
    </source>
</evidence>
<sequence length="671" mass="71047">MAVLPERYAHSIAALGFPGFRRAFQAGHGSQLGAGDAAFTWTLEGADSATTSPVYFEADGVPVAHWWITTASDSAHFEAAVAPVPGITDTLLVASVRVTVSARAGGVPGAALRLRVLDELDGPHWRPWDAVPAPGAAWSWESGRATRDGRVLGGLSDARAWRVAGGERGERLAAEAPAGATTLECWLADRPLPPTEADRIERRLRHDDHVARTRTLWRDWLARGATFETPDTLVNMAWRAALVTLLQGHERSAGGWVPLGNPFQYRDTWLRDGARVVRALALAGQGELARADALTFTRYQLPSGALVSQPGQLDGTGQALWAFEQAASLPPDPAWARRDLAVAVRGGAWLRAQRARTIELSTKMRVDWPGLLPFGDPRDAELVRGPLVGNDAWAIAGQEALAALAARAGDEPASEAARAEAAAHRAAFGAALERAGHPDVPPSWGEGGRDWGNCYVGFPSRVLAPGDARLAALARRLWARSGLHMVSYGPADSLHTYLGTDLAVWALLADRPADARASLADLLAHSSATLGQAEIFSRSGRGFGGNLPPHGTAAAQLVELLRDLVVMDVRDTLEIAAGADAAWWAGTHLRSAPTRFGTLDLSLSHPAADRFEAKWAGSGAARSAGVPVRVRVPDGFTLVRAVGGAADPADARWVACPATATGVTLFVKEAP</sequence>
<gene>
    <name evidence="1" type="ORF">HZA61_01405</name>
</gene>
<name>A0A933SAC1_UNCEI</name>
<dbReference type="InterPro" id="IPR008928">
    <property type="entry name" value="6-hairpin_glycosidase_sf"/>
</dbReference>
<evidence type="ECO:0000313" key="2">
    <source>
        <dbReference type="Proteomes" id="UP000696931"/>
    </source>
</evidence>